<reference evidence="16" key="1">
    <citation type="journal article" date="2014" name="Int. J. Syst. Evol. Microbiol.">
        <title>Complete genome sequence of Corynebacterium casei LMG S-19264T (=DSM 44701T), isolated from a smear-ripened cheese.</title>
        <authorList>
            <consortium name="US DOE Joint Genome Institute (JGI-PGF)"/>
            <person name="Walter F."/>
            <person name="Albersmeier A."/>
            <person name="Kalinowski J."/>
            <person name="Ruckert C."/>
        </authorList>
    </citation>
    <scope>NUCLEOTIDE SEQUENCE</scope>
    <source>
        <strain evidence="16">CCM 8606</strain>
    </source>
</reference>
<dbReference type="Gene3D" id="3.30.70.3040">
    <property type="match status" value="1"/>
</dbReference>
<dbReference type="PANTHER" id="PTHR47755">
    <property type="entry name" value="CELL DIVISION PROTEIN FTSX"/>
    <property type="match status" value="1"/>
</dbReference>
<keyword evidence="6 12" id="KW-1003">Cell membrane</keyword>
<dbReference type="InterPro" id="IPR004513">
    <property type="entry name" value="FtsX"/>
</dbReference>
<evidence type="ECO:0000256" key="2">
    <source>
        <dbReference type="ARBA" id="ARBA00004651"/>
    </source>
</evidence>
<dbReference type="NCBIfam" id="NF038346">
    <property type="entry name" value="FtsX_actino"/>
    <property type="match status" value="1"/>
</dbReference>
<dbReference type="PIRSF" id="PIRSF003097">
    <property type="entry name" value="FtsX"/>
    <property type="match status" value="1"/>
</dbReference>
<sequence length="308" mass="33836">MRFRFILSETWTNIRRNGSMILSVMLVTFISFLFIGASVLMQAQITQAKGDWYDKVEVVVWLCPDGSSQSANCASGKAPTQEEIVDIEQTITTQLPKVVSSDISYVSRQEFFDNTFTKRYPGGVYQGRTMTPADMQDSLRLQLTDPSKYTQVSEVLSGVNGVEDVQDQRQIFDPVFAVLNRATAVTVALAVVMIVVAVLLTGTTIRMSAASRRNETEIMRFVGASNLVIRLPFVLEGALAAFLGSLLSGAVLAGMVEVFITRWLAQTISWMPFITMRTVAVITPGLVLGAVLLSVVVSAISLRRYLKA</sequence>
<evidence type="ECO:0000256" key="12">
    <source>
        <dbReference type="PIRNR" id="PIRNR003097"/>
    </source>
</evidence>
<accession>A0A8J3AGG2</accession>
<dbReference type="Pfam" id="PF02687">
    <property type="entry name" value="FtsX"/>
    <property type="match status" value="1"/>
</dbReference>
<comment type="function">
    <text evidence="1">Part of the ABC transporter FtsEX involved in cellular division.</text>
</comment>
<dbReference type="GO" id="GO:0005886">
    <property type="term" value="C:plasma membrane"/>
    <property type="evidence" value="ECO:0007669"/>
    <property type="project" value="UniProtKB-SubCell"/>
</dbReference>
<dbReference type="AlphaFoldDB" id="A0A8J3AGG2"/>
<dbReference type="InterPro" id="IPR040690">
    <property type="entry name" value="FtsX_ECD"/>
</dbReference>
<comment type="subunit">
    <text evidence="4">Forms a membrane-associated complex with FtsE.</text>
</comment>
<feature type="transmembrane region" description="Helical" evidence="13">
    <location>
        <begin position="184"/>
        <end position="206"/>
    </location>
</feature>
<evidence type="ECO:0000259" key="15">
    <source>
        <dbReference type="Pfam" id="PF18075"/>
    </source>
</evidence>
<dbReference type="Pfam" id="PF18075">
    <property type="entry name" value="FtsX_ECD"/>
    <property type="match status" value="1"/>
</dbReference>
<feature type="domain" description="ABC3 transporter permease C-terminal" evidence="14">
    <location>
        <begin position="188"/>
        <end position="307"/>
    </location>
</feature>
<evidence type="ECO:0000256" key="1">
    <source>
        <dbReference type="ARBA" id="ARBA00003552"/>
    </source>
</evidence>
<keyword evidence="7 12" id="KW-0132">Cell division</keyword>
<evidence type="ECO:0000256" key="7">
    <source>
        <dbReference type="ARBA" id="ARBA00022618"/>
    </source>
</evidence>
<feature type="transmembrane region" description="Helical" evidence="13">
    <location>
        <begin position="227"/>
        <end position="260"/>
    </location>
</feature>
<evidence type="ECO:0000256" key="11">
    <source>
        <dbReference type="ARBA" id="ARBA00023306"/>
    </source>
</evidence>
<feature type="transmembrane region" description="Helical" evidence="13">
    <location>
        <begin position="21"/>
        <end position="41"/>
    </location>
</feature>
<keyword evidence="11 12" id="KW-0131">Cell cycle</keyword>
<reference evidence="16" key="2">
    <citation type="submission" date="2020-09" db="EMBL/GenBank/DDBJ databases">
        <authorList>
            <person name="Sun Q."/>
            <person name="Sedlacek I."/>
        </authorList>
    </citation>
    <scope>NUCLEOTIDE SEQUENCE</scope>
    <source>
        <strain evidence="16">CCM 8606</strain>
    </source>
</reference>
<evidence type="ECO:0000256" key="8">
    <source>
        <dbReference type="ARBA" id="ARBA00022692"/>
    </source>
</evidence>
<keyword evidence="10 12" id="KW-0472">Membrane</keyword>
<evidence type="ECO:0000256" key="6">
    <source>
        <dbReference type="ARBA" id="ARBA00022475"/>
    </source>
</evidence>
<keyword evidence="17" id="KW-1185">Reference proteome</keyword>
<dbReference type="EMBL" id="BMDH01000001">
    <property type="protein sequence ID" value="GGI12390.1"/>
    <property type="molecule type" value="Genomic_DNA"/>
</dbReference>
<evidence type="ECO:0000259" key="14">
    <source>
        <dbReference type="Pfam" id="PF02687"/>
    </source>
</evidence>
<keyword evidence="9 13" id="KW-1133">Transmembrane helix</keyword>
<evidence type="ECO:0000256" key="3">
    <source>
        <dbReference type="ARBA" id="ARBA00007379"/>
    </source>
</evidence>
<name>A0A8J3AGG2_9BIFI</name>
<comment type="caution">
    <text evidence="16">The sequence shown here is derived from an EMBL/GenBank/DDBJ whole genome shotgun (WGS) entry which is preliminary data.</text>
</comment>
<evidence type="ECO:0000256" key="10">
    <source>
        <dbReference type="ARBA" id="ARBA00023136"/>
    </source>
</evidence>
<comment type="similarity">
    <text evidence="3 12">Belongs to the ABC-4 integral membrane protein family. FtsX subfamily.</text>
</comment>
<dbReference type="RefSeq" id="WP_188354284.1">
    <property type="nucleotide sequence ID" value="NZ_BMDH01000001.1"/>
</dbReference>
<evidence type="ECO:0000256" key="9">
    <source>
        <dbReference type="ARBA" id="ARBA00022989"/>
    </source>
</evidence>
<feature type="transmembrane region" description="Helical" evidence="13">
    <location>
        <begin position="280"/>
        <end position="302"/>
    </location>
</feature>
<evidence type="ECO:0000256" key="13">
    <source>
        <dbReference type="SAM" id="Phobius"/>
    </source>
</evidence>
<evidence type="ECO:0000313" key="17">
    <source>
        <dbReference type="Proteomes" id="UP000619536"/>
    </source>
</evidence>
<evidence type="ECO:0000313" key="16">
    <source>
        <dbReference type="EMBL" id="GGI12390.1"/>
    </source>
</evidence>
<dbReference type="GO" id="GO:0051301">
    <property type="term" value="P:cell division"/>
    <property type="evidence" value="ECO:0007669"/>
    <property type="project" value="UniProtKB-KW"/>
</dbReference>
<dbReference type="InterPro" id="IPR047929">
    <property type="entry name" value="FtsX_actino"/>
</dbReference>
<feature type="domain" description="FtsX extracellular" evidence="15">
    <location>
        <begin position="56"/>
        <end position="165"/>
    </location>
</feature>
<comment type="subcellular location">
    <subcellularLocation>
        <location evidence="2">Cell membrane</location>
        <topology evidence="2">Multi-pass membrane protein</topology>
    </subcellularLocation>
</comment>
<evidence type="ECO:0000256" key="5">
    <source>
        <dbReference type="ARBA" id="ARBA00021907"/>
    </source>
</evidence>
<organism evidence="16 17">
    <name type="scientific">Galliscardovia ingluviei</name>
    <dbReference type="NCBI Taxonomy" id="1769422"/>
    <lineage>
        <taxon>Bacteria</taxon>
        <taxon>Bacillati</taxon>
        <taxon>Actinomycetota</taxon>
        <taxon>Actinomycetes</taxon>
        <taxon>Bifidobacteriales</taxon>
        <taxon>Bifidobacteriaceae</taxon>
        <taxon>Galliscardovia</taxon>
    </lineage>
</organism>
<dbReference type="Proteomes" id="UP000619536">
    <property type="component" value="Unassembled WGS sequence"/>
</dbReference>
<keyword evidence="8 13" id="KW-0812">Transmembrane</keyword>
<gene>
    <name evidence="16" type="ORF">GCM10007377_00720</name>
</gene>
<proteinExistence type="inferred from homology"/>
<evidence type="ECO:0000256" key="4">
    <source>
        <dbReference type="ARBA" id="ARBA00011160"/>
    </source>
</evidence>
<protein>
    <recommendedName>
        <fullName evidence="5 12">Cell division protein FtsX</fullName>
    </recommendedName>
</protein>
<dbReference type="InterPro" id="IPR003838">
    <property type="entry name" value="ABC3_permease_C"/>
</dbReference>
<dbReference type="PANTHER" id="PTHR47755:SF1">
    <property type="entry name" value="CELL DIVISION PROTEIN FTSX"/>
    <property type="match status" value="1"/>
</dbReference>